<keyword evidence="2" id="KW-0455">Luminescence</keyword>
<dbReference type="PANTHER" id="PTHR47354">
    <property type="entry name" value="NADH OXIDOREDUCTASE HCR"/>
    <property type="match status" value="1"/>
</dbReference>
<dbReference type="Proteomes" id="UP000054698">
    <property type="component" value="Unassembled WGS sequence"/>
</dbReference>
<dbReference type="InterPro" id="IPR039261">
    <property type="entry name" value="FNR_nucleotide-bd"/>
</dbReference>
<gene>
    <name evidence="6" type="primary">ascD</name>
    <name evidence="5" type="ORF">Lfee_1779</name>
    <name evidence="7" type="ORF">NCTC11978_03207</name>
    <name evidence="6" type="ORF">NCTC12022_01636</name>
</gene>
<dbReference type="RefSeq" id="WP_058445936.1">
    <property type="nucleotide sequence ID" value="NZ_CAAAHT010000002.1"/>
</dbReference>
<protein>
    <submittedName>
        <fullName evidence="5">CDP-6-deoxy-delta-3,4-glucoseen reductase</fullName>
        <ecNumber evidence="6">1.17.1.-</ecNumber>
    </submittedName>
</protein>
<dbReference type="PROSITE" id="PS51384">
    <property type="entry name" value="FAD_FR"/>
    <property type="match status" value="1"/>
</dbReference>
<dbReference type="InterPro" id="IPR001433">
    <property type="entry name" value="OxRdtase_FAD/NAD-bd"/>
</dbReference>
<dbReference type="PRINTS" id="PR00410">
    <property type="entry name" value="PHEHYDRXLASE"/>
</dbReference>
<organism evidence="5 8">
    <name type="scientific">Legionella feeleii</name>
    <dbReference type="NCBI Taxonomy" id="453"/>
    <lineage>
        <taxon>Bacteria</taxon>
        <taxon>Pseudomonadati</taxon>
        <taxon>Pseudomonadota</taxon>
        <taxon>Gammaproteobacteria</taxon>
        <taxon>Legionellales</taxon>
        <taxon>Legionellaceae</taxon>
        <taxon>Legionella</taxon>
    </lineage>
</organism>
<reference evidence="9 10" key="2">
    <citation type="submission" date="2018-06" db="EMBL/GenBank/DDBJ databases">
        <authorList>
            <consortium name="Pathogen Informatics"/>
            <person name="Doyle S."/>
        </authorList>
    </citation>
    <scope>NUCLEOTIDE SEQUENCE [LARGE SCALE GENOMIC DNA]</scope>
    <source>
        <strain evidence="7 10">NCTC11978</strain>
        <strain evidence="6 9">NCTC12022</strain>
    </source>
</reference>
<dbReference type="SUPFAM" id="SSF52343">
    <property type="entry name" value="Ferredoxin reductase-like, C-terminal NADP-linked domain"/>
    <property type="match status" value="1"/>
</dbReference>
<proteinExistence type="inferred from homology"/>
<dbReference type="Proteomes" id="UP000251942">
    <property type="component" value="Unassembled WGS sequence"/>
</dbReference>
<dbReference type="Gene3D" id="3.40.50.80">
    <property type="entry name" value="Nucleotide-binding domain of ferredoxin-NADP reductase (FNR) module"/>
    <property type="match status" value="1"/>
</dbReference>
<evidence type="ECO:0000259" key="4">
    <source>
        <dbReference type="PROSITE" id="PS51384"/>
    </source>
</evidence>
<dbReference type="OrthoDB" id="9806195at2"/>
<dbReference type="GO" id="GO:0016491">
    <property type="term" value="F:oxidoreductase activity"/>
    <property type="evidence" value="ECO:0007669"/>
    <property type="project" value="UniProtKB-KW"/>
</dbReference>
<keyword evidence="1 6" id="KW-0560">Oxidoreductase</keyword>
<dbReference type="EMBL" id="UASS01000013">
    <property type="protein sequence ID" value="SPX60899.1"/>
    <property type="molecule type" value="Genomic_DNA"/>
</dbReference>
<dbReference type="InterPro" id="IPR017938">
    <property type="entry name" value="Riboflavin_synthase-like_b-brl"/>
</dbReference>
<dbReference type="PANTHER" id="PTHR47354:SF7">
    <property type="entry name" value="NAD(P)H-FLAVIN REDUCTASE"/>
    <property type="match status" value="1"/>
</dbReference>
<evidence type="ECO:0000256" key="1">
    <source>
        <dbReference type="ARBA" id="ARBA00023002"/>
    </source>
</evidence>
<dbReference type="InterPro" id="IPR017927">
    <property type="entry name" value="FAD-bd_FR_type"/>
</dbReference>
<dbReference type="Pfam" id="PF00175">
    <property type="entry name" value="NAD_binding_1"/>
    <property type="match status" value="1"/>
</dbReference>
<evidence type="ECO:0000313" key="6">
    <source>
        <dbReference type="EMBL" id="SPX60899.1"/>
    </source>
</evidence>
<dbReference type="GO" id="GO:0008218">
    <property type="term" value="P:bioluminescence"/>
    <property type="evidence" value="ECO:0007669"/>
    <property type="project" value="UniProtKB-KW"/>
</dbReference>
<dbReference type="AlphaFoldDB" id="A0A0W0TMQ0"/>
<dbReference type="STRING" id="453.Lfee_1779"/>
<evidence type="ECO:0000313" key="8">
    <source>
        <dbReference type="Proteomes" id="UP000054698"/>
    </source>
</evidence>
<dbReference type="EMBL" id="UGNY01000001">
    <property type="protein sequence ID" value="STX40001.1"/>
    <property type="molecule type" value="Genomic_DNA"/>
</dbReference>
<comment type="similarity">
    <text evidence="3">Belongs to the Fre/LuxG FAD/NAD(P) flavoprotein oxidoreductase family.</text>
</comment>
<reference evidence="5 8" key="1">
    <citation type="submission" date="2015-11" db="EMBL/GenBank/DDBJ databases">
        <title>Genomic analysis of 38 Legionella species identifies large and diverse effector repertoires.</title>
        <authorList>
            <person name="Burstein D."/>
            <person name="Amaro F."/>
            <person name="Zusman T."/>
            <person name="Lifshitz Z."/>
            <person name="Cohen O."/>
            <person name="Gilbert J.A."/>
            <person name="Pupko T."/>
            <person name="Shuman H.A."/>
            <person name="Segal G."/>
        </authorList>
    </citation>
    <scope>NUCLEOTIDE SEQUENCE [LARGE SCALE GENOMIC DNA]</scope>
    <source>
        <strain evidence="5 8">WO-44C</strain>
    </source>
</reference>
<dbReference type="Proteomes" id="UP000254033">
    <property type="component" value="Unassembled WGS sequence"/>
</dbReference>
<evidence type="ECO:0000256" key="2">
    <source>
        <dbReference type="ARBA" id="ARBA00023223"/>
    </source>
</evidence>
<dbReference type="InterPro" id="IPR050415">
    <property type="entry name" value="MRET"/>
</dbReference>
<evidence type="ECO:0000313" key="9">
    <source>
        <dbReference type="Proteomes" id="UP000251942"/>
    </source>
</evidence>
<dbReference type="EMBL" id="LNYB01000080">
    <property type="protein sequence ID" value="KTC96867.1"/>
    <property type="molecule type" value="Genomic_DNA"/>
</dbReference>
<evidence type="ECO:0000313" key="5">
    <source>
        <dbReference type="EMBL" id="KTC96867.1"/>
    </source>
</evidence>
<feature type="domain" description="FAD-binding FR-type" evidence="4">
    <location>
        <begin position="3"/>
        <end position="100"/>
    </location>
</feature>
<dbReference type="CDD" id="cd06189">
    <property type="entry name" value="flavin_oxioreductase"/>
    <property type="match status" value="1"/>
</dbReference>
<dbReference type="Gene3D" id="2.40.30.10">
    <property type="entry name" value="Translation factors"/>
    <property type="match status" value="1"/>
</dbReference>
<name>A0A0W0TMQ0_9GAMM</name>
<evidence type="ECO:0000313" key="7">
    <source>
        <dbReference type="EMBL" id="STX40001.1"/>
    </source>
</evidence>
<sequence length="233" mass="26176">MSSTVVSARIESITPLTDTILQVILLPERYVDYQAGQYLQILSGGEELSYSIANAPLGSCKYELHIRHSQGNASNQRLLAEIRQRGVVTIRLPLGECHLDKLQTTRPILFIAGGTGFAPIKAMIEQLLASGDKRPFELFWGARSQSDLYLDDKVIQWQAHVERFRYFSLFSNTNKETLISKVLEHHPNDLSKWQAVIGGPFDMVYTIRDCLVAAGLPRTQQFADAFSFEEKGS</sequence>
<accession>A0A0W0TMQ0</accession>
<evidence type="ECO:0000313" key="10">
    <source>
        <dbReference type="Proteomes" id="UP000254033"/>
    </source>
</evidence>
<keyword evidence="8" id="KW-1185">Reference proteome</keyword>
<dbReference type="PATRIC" id="fig|453.4.peg.1954"/>
<evidence type="ECO:0000256" key="3">
    <source>
        <dbReference type="ARBA" id="ARBA00038177"/>
    </source>
</evidence>
<dbReference type="SUPFAM" id="SSF63380">
    <property type="entry name" value="Riboflavin synthase domain-like"/>
    <property type="match status" value="1"/>
</dbReference>
<dbReference type="EC" id="1.17.1.-" evidence="6"/>